<protein>
    <recommendedName>
        <fullName evidence="2">Mutator-like transposase domain-containing protein</fullName>
    </recommendedName>
</protein>
<keyword evidence="4" id="KW-1185">Reference proteome</keyword>
<gene>
    <name evidence="3" type="ORF">HPB48_006245</name>
</gene>
<accession>A0A9J6GGB5</accession>
<dbReference type="VEuPathDB" id="VectorBase:HLOH_051438"/>
<dbReference type="OrthoDB" id="6429968at2759"/>
<sequence>MILEEAFDRRSGLASTINVTCSECDACNVLETSRRTSGNIFEVNERFVYALRTCGKGLASGRTMCAVLNLPPPPTKFASYNARLLDASTTTVRNSMAKAAEELKKEAFYSDGDLETAVTGDVTFSEGWLSQFKERHGVLFSEMCGERYSVDQSVVSEKTMKTMPLPLPALSHKRHVCQLCGPKIQEAFGAEDFADFVSFDDDVVDNEGLTDDKIVAQVRNCSDPQSEEDSSEEAEAPVKLTSSQALEHIEALKERIATFPKDPSPKRHVQSLAIGLGQKQGCSVLKEASEVLAVDPEPCLEHRPVKFRRPALPPCAGATAHFAGAISRFALCFADCRVGACPPDEVTCLQCPNRSPYSPSRLVTSLLPCTAMPLVNWNEATPEDLAGFTADYLREELACRNLDATGPKEEVINRLIADIAQNRSATPTSPDSAASTQRPDTAPPPPSSDAAQTTELLTGLLQQLLHVSQRAAVPVQVTTLPDLSASLPTYSGDGGISASHWIEELEQTQNLASWQPSTLLAVAMGKLRGAAADWKAVIAVNARRGKRSGKRS</sequence>
<dbReference type="InterPro" id="IPR036361">
    <property type="entry name" value="SAP_dom_sf"/>
</dbReference>
<evidence type="ECO:0000256" key="1">
    <source>
        <dbReference type="SAM" id="MobiDB-lite"/>
    </source>
</evidence>
<name>A0A9J6GGB5_HAELO</name>
<evidence type="ECO:0000313" key="4">
    <source>
        <dbReference type="Proteomes" id="UP000821853"/>
    </source>
</evidence>
<dbReference type="Pfam" id="PF20700">
    <property type="entry name" value="Mutator"/>
    <property type="match status" value="1"/>
</dbReference>
<proteinExistence type="predicted"/>
<dbReference type="EMBL" id="JABSTR010000008">
    <property type="protein sequence ID" value="KAH9377494.1"/>
    <property type="molecule type" value="Genomic_DNA"/>
</dbReference>
<dbReference type="Proteomes" id="UP000821853">
    <property type="component" value="Unassembled WGS sequence"/>
</dbReference>
<evidence type="ECO:0000259" key="2">
    <source>
        <dbReference type="Pfam" id="PF20700"/>
    </source>
</evidence>
<feature type="domain" description="Mutator-like transposase" evidence="2">
    <location>
        <begin position="8"/>
        <end position="180"/>
    </location>
</feature>
<reference evidence="3 4" key="1">
    <citation type="journal article" date="2020" name="Cell">
        <title>Large-Scale Comparative Analyses of Tick Genomes Elucidate Their Genetic Diversity and Vector Capacities.</title>
        <authorList>
            <consortium name="Tick Genome and Microbiome Consortium (TIGMIC)"/>
            <person name="Jia N."/>
            <person name="Wang J."/>
            <person name="Shi W."/>
            <person name="Du L."/>
            <person name="Sun Y."/>
            <person name="Zhan W."/>
            <person name="Jiang J.F."/>
            <person name="Wang Q."/>
            <person name="Zhang B."/>
            <person name="Ji P."/>
            <person name="Bell-Sakyi L."/>
            <person name="Cui X.M."/>
            <person name="Yuan T.T."/>
            <person name="Jiang B.G."/>
            <person name="Yang W.F."/>
            <person name="Lam T.T."/>
            <person name="Chang Q.C."/>
            <person name="Ding S.J."/>
            <person name="Wang X.J."/>
            <person name="Zhu J.G."/>
            <person name="Ruan X.D."/>
            <person name="Zhao L."/>
            <person name="Wei J.T."/>
            <person name="Ye R.Z."/>
            <person name="Que T.C."/>
            <person name="Du C.H."/>
            <person name="Zhou Y.H."/>
            <person name="Cheng J.X."/>
            <person name="Dai P.F."/>
            <person name="Guo W.B."/>
            <person name="Han X.H."/>
            <person name="Huang E.J."/>
            <person name="Li L.F."/>
            <person name="Wei W."/>
            <person name="Gao Y.C."/>
            <person name="Liu J.Z."/>
            <person name="Shao H.Z."/>
            <person name="Wang X."/>
            <person name="Wang C.C."/>
            <person name="Yang T.C."/>
            <person name="Huo Q.B."/>
            <person name="Li W."/>
            <person name="Chen H.Y."/>
            <person name="Chen S.E."/>
            <person name="Zhou L.G."/>
            <person name="Ni X.B."/>
            <person name="Tian J.H."/>
            <person name="Sheng Y."/>
            <person name="Liu T."/>
            <person name="Pan Y.S."/>
            <person name="Xia L.Y."/>
            <person name="Li J."/>
            <person name="Zhao F."/>
            <person name="Cao W.C."/>
        </authorList>
    </citation>
    <scope>NUCLEOTIDE SEQUENCE [LARGE SCALE GENOMIC DNA]</scope>
    <source>
        <strain evidence="3">HaeL-2018</strain>
    </source>
</reference>
<evidence type="ECO:0000313" key="3">
    <source>
        <dbReference type="EMBL" id="KAH9377494.1"/>
    </source>
</evidence>
<feature type="region of interest" description="Disordered" evidence="1">
    <location>
        <begin position="422"/>
        <end position="451"/>
    </location>
</feature>
<organism evidence="3 4">
    <name type="scientific">Haemaphysalis longicornis</name>
    <name type="common">Bush tick</name>
    <dbReference type="NCBI Taxonomy" id="44386"/>
    <lineage>
        <taxon>Eukaryota</taxon>
        <taxon>Metazoa</taxon>
        <taxon>Ecdysozoa</taxon>
        <taxon>Arthropoda</taxon>
        <taxon>Chelicerata</taxon>
        <taxon>Arachnida</taxon>
        <taxon>Acari</taxon>
        <taxon>Parasitiformes</taxon>
        <taxon>Ixodida</taxon>
        <taxon>Ixodoidea</taxon>
        <taxon>Ixodidae</taxon>
        <taxon>Haemaphysalinae</taxon>
        <taxon>Haemaphysalis</taxon>
    </lineage>
</organism>
<dbReference type="AlphaFoldDB" id="A0A9J6GGB5"/>
<dbReference type="Gene3D" id="1.10.720.30">
    <property type="entry name" value="SAP domain"/>
    <property type="match status" value="1"/>
</dbReference>
<comment type="caution">
    <text evidence="3">The sequence shown here is derived from an EMBL/GenBank/DDBJ whole genome shotgun (WGS) entry which is preliminary data.</text>
</comment>
<feature type="compositionally biased region" description="Low complexity" evidence="1">
    <location>
        <begin position="424"/>
        <end position="440"/>
    </location>
</feature>
<dbReference type="InterPro" id="IPR049012">
    <property type="entry name" value="Mutator_transp_dom"/>
</dbReference>